<evidence type="ECO:0000313" key="2">
    <source>
        <dbReference type="EMBL" id="GAA1981200.1"/>
    </source>
</evidence>
<reference evidence="2 3" key="1">
    <citation type="journal article" date="2019" name="Int. J. Syst. Evol. Microbiol.">
        <title>The Global Catalogue of Microorganisms (GCM) 10K type strain sequencing project: providing services to taxonomists for standard genome sequencing and annotation.</title>
        <authorList>
            <consortium name="The Broad Institute Genomics Platform"/>
            <consortium name="The Broad Institute Genome Sequencing Center for Infectious Disease"/>
            <person name="Wu L."/>
            <person name="Ma J."/>
        </authorList>
    </citation>
    <scope>NUCLEOTIDE SEQUENCE [LARGE SCALE GENOMIC DNA]</scope>
    <source>
        <strain evidence="2 3">JCM 16013</strain>
    </source>
</reference>
<organism evidence="2 3">
    <name type="scientific">Catenulispora subtropica</name>
    <dbReference type="NCBI Taxonomy" id="450798"/>
    <lineage>
        <taxon>Bacteria</taxon>
        <taxon>Bacillati</taxon>
        <taxon>Actinomycetota</taxon>
        <taxon>Actinomycetes</taxon>
        <taxon>Catenulisporales</taxon>
        <taxon>Catenulisporaceae</taxon>
        <taxon>Catenulispora</taxon>
    </lineage>
</organism>
<sequence>MPAAAAAAFGLAAAAWPVTVMVTASTPAANRASRVLIPFIKPPVLRWVIGRVHYRLEAVAWQYEDCERSSATGLVSEESTRQDGTDSRQTGHVRRVIFIRRC</sequence>
<dbReference type="EMBL" id="BAAAQM010000028">
    <property type="protein sequence ID" value="GAA1981200.1"/>
    <property type="molecule type" value="Genomic_DNA"/>
</dbReference>
<protein>
    <recommendedName>
        <fullName evidence="4">Secreted protein</fullName>
    </recommendedName>
</protein>
<evidence type="ECO:0000313" key="3">
    <source>
        <dbReference type="Proteomes" id="UP001499854"/>
    </source>
</evidence>
<comment type="caution">
    <text evidence="2">The sequence shown here is derived from an EMBL/GenBank/DDBJ whole genome shotgun (WGS) entry which is preliminary data.</text>
</comment>
<proteinExistence type="predicted"/>
<name>A0ABN2S6D5_9ACTN</name>
<evidence type="ECO:0000256" key="1">
    <source>
        <dbReference type="SAM" id="MobiDB-lite"/>
    </source>
</evidence>
<evidence type="ECO:0008006" key="4">
    <source>
        <dbReference type="Google" id="ProtNLM"/>
    </source>
</evidence>
<gene>
    <name evidence="2" type="ORF">GCM10009838_47990</name>
</gene>
<accession>A0ABN2S6D5</accession>
<feature type="region of interest" description="Disordered" evidence="1">
    <location>
        <begin position="71"/>
        <end position="90"/>
    </location>
</feature>
<dbReference type="Proteomes" id="UP001499854">
    <property type="component" value="Unassembled WGS sequence"/>
</dbReference>
<keyword evidence="3" id="KW-1185">Reference proteome</keyword>